<dbReference type="PANTHER" id="PTHR48022:SF17">
    <property type="entry name" value="HEXOSE TRANSPORTER"/>
    <property type="match status" value="1"/>
</dbReference>
<dbReference type="GO" id="GO:0016020">
    <property type="term" value="C:membrane"/>
    <property type="evidence" value="ECO:0007669"/>
    <property type="project" value="UniProtKB-SubCell"/>
</dbReference>
<dbReference type="Proteomes" id="UP000772434">
    <property type="component" value="Unassembled WGS sequence"/>
</dbReference>
<accession>A0A9P5PT00</accession>
<feature type="transmembrane region" description="Helical" evidence="6">
    <location>
        <begin position="166"/>
        <end position="188"/>
    </location>
</feature>
<feature type="transmembrane region" description="Helical" evidence="6">
    <location>
        <begin position="74"/>
        <end position="94"/>
    </location>
</feature>
<dbReference type="OrthoDB" id="6612291at2759"/>
<evidence type="ECO:0000256" key="5">
    <source>
        <dbReference type="ARBA" id="ARBA00023136"/>
    </source>
</evidence>
<evidence type="ECO:0000256" key="6">
    <source>
        <dbReference type="SAM" id="Phobius"/>
    </source>
</evidence>
<evidence type="ECO:0000256" key="1">
    <source>
        <dbReference type="ARBA" id="ARBA00004141"/>
    </source>
</evidence>
<evidence type="ECO:0000313" key="8">
    <source>
        <dbReference type="EMBL" id="KAF9071774.1"/>
    </source>
</evidence>
<dbReference type="EMBL" id="JADNRY010000029">
    <property type="protein sequence ID" value="KAF9071774.1"/>
    <property type="molecule type" value="Genomic_DNA"/>
</dbReference>
<keyword evidence="9" id="KW-1185">Reference proteome</keyword>
<dbReference type="Gene3D" id="1.20.1250.20">
    <property type="entry name" value="MFS general substrate transporter like domains"/>
    <property type="match status" value="1"/>
</dbReference>
<dbReference type="GO" id="GO:0005351">
    <property type="term" value="F:carbohydrate:proton symporter activity"/>
    <property type="evidence" value="ECO:0007669"/>
    <property type="project" value="TreeGrafter"/>
</dbReference>
<evidence type="ECO:0000256" key="4">
    <source>
        <dbReference type="ARBA" id="ARBA00022989"/>
    </source>
</evidence>
<organism evidence="8 9">
    <name type="scientific">Rhodocollybia butyracea</name>
    <dbReference type="NCBI Taxonomy" id="206335"/>
    <lineage>
        <taxon>Eukaryota</taxon>
        <taxon>Fungi</taxon>
        <taxon>Dikarya</taxon>
        <taxon>Basidiomycota</taxon>
        <taxon>Agaricomycotina</taxon>
        <taxon>Agaricomycetes</taxon>
        <taxon>Agaricomycetidae</taxon>
        <taxon>Agaricales</taxon>
        <taxon>Marasmiineae</taxon>
        <taxon>Omphalotaceae</taxon>
        <taxon>Rhodocollybia</taxon>
    </lineage>
</organism>
<dbReference type="InterPro" id="IPR005828">
    <property type="entry name" value="MFS_sugar_transport-like"/>
</dbReference>
<protein>
    <recommendedName>
        <fullName evidence="7">Major facilitator superfamily (MFS) profile domain-containing protein</fullName>
    </recommendedName>
</protein>
<evidence type="ECO:0000256" key="3">
    <source>
        <dbReference type="ARBA" id="ARBA00022692"/>
    </source>
</evidence>
<sequence length="290" mass="31916">MFDSGIHFRNNWASTVCITVLCTLGPMLYMLEGSWLRSLKALDEWMHRLGSLAKKEGINRKAIMESQPSVRLRVLYVAQLSTISASPVLGSPIARLLVDYMGCHRAIIPSNLIFCVGLAMRANSASNMHLSIIGRALTGFGVTAISGVMLGLQVDCAPKWWHGLNMGLLYGSIAMIGLTTVIAFKSVLKEQMLKGHRINSYMNTILVGWAVIVTVGIFMFPESPRWLVGQGDLDGATRSLTLLRGLLASDPDIQLEMNDILVELNGSKDYDLISGIVKFLRMLIPSRSLY</sequence>
<feature type="domain" description="Major facilitator superfamily (MFS) profile" evidence="7">
    <location>
        <begin position="18"/>
        <end position="290"/>
    </location>
</feature>
<keyword evidence="5 6" id="KW-0472">Membrane</keyword>
<comment type="caution">
    <text evidence="8">The sequence shown here is derived from an EMBL/GenBank/DDBJ whole genome shotgun (WGS) entry which is preliminary data.</text>
</comment>
<comment type="subcellular location">
    <subcellularLocation>
        <location evidence="1">Membrane</location>
        <topology evidence="1">Multi-pass membrane protein</topology>
    </subcellularLocation>
</comment>
<evidence type="ECO:0000313" key="9">
    <source>
        <dbReference type="Proteomes" id="UP000772434"/>
    </source>
</evidence>
<reference evidence="8" key="1">
    <citation type="submission" date="2020-11" db="EMBL/GenBank/DDBJ databases">
        <authorList>
            <consortium name="DOE Joint Genome Institute"/>
            <person name="Ahrendt S."/>
            <person name="Riley R."/>
            <person name="Andreopoulos W."/>
            <person name="Labutti K."/>
            <person name="Pangilinan J."/>
            <person name="Ruiz-Duenas F.J."/>
            <person name="Barrasa J.M."/>
            <person name="Sanchez-Garcia M."/>
            <person name="Camarero S."/>
            <person name="Miyauchi S."/>
            <person name="Serrano A."/>
            <person name="Linde D."/>
            <person name="Babiker R."/>
            <person name="Drula E."/>
            <person name="Ayuso-Fernandez I."/>
            <person name="Pacheco R."/>
            <person name="Padilla G."/>
            <person name="Ferreira P."/>
            <person name="Barriuso J."/>
            <person name="Kellner H."/>
            <person name="Castanera R."/>
            <person name="Alfaro M."/>
            <person name="Ramirez L."/>
            <person name="Pisabarro A.G."/>
            <person name="Kuo A."/>
            <person name="Tritt A."/>
            <person name="Lipzen A."/>
            <person name="He G."/>
            <person name="Yan M."/>
            <person name="Ng V."/>
            <person name="Cullen D."/>
            <person name="Martin F."/>
            <person name="Rosso M.-N."/>
            <person name="Henrissat B."/>
            <person name="Hibbett D."/>
            <person name="Martinez A.T."/>
            <person name="Grigoriev I.V."/>
        </authorList>
    </citation>
    <scope>NUCLEOTIDE SEQUENCE</scope>
    <source>
        <strain evidence="8">AH 40177</strain>
    </source>
</reference>
<dbReference type="PROSITE" id="PS50850">
    <property type="entry name" value="MFS"/>
    <property type="match status" value="1"/>
</dbReference>
<dbReference type="AlphaFoldDB" id="A0A9P5PT00"/>
<feature type="transmembrane region" description="Helical" evidence="6">
    <location>
        <begin position="136"/>
        <end position="154"/>
    </location>
</feature>
<evidence type="ECO:0000256" key="2">
    <source>
        <dbReference type="ARBA" id="ARBA00010992"/>
    </source>
</evidence>
<keyword evidence="4 6" id="KW-1133">Transmembrane helix</keyword>
<dbReference type="InterPro" id="IPR050360">
    <property type="entry name" value="MFS_Sugar_Transporters"/>
</dbReference>
<name>A0A9P5PT00_9AGAR</name>
<comment type="similarity">
    <text evidence="2">Belongs to the major facilitator superfamily. Sugar transporter (TC 2.A.1.1) family.</text>
</comment>
<dbReference type="PANTHER" id="PTHR48022">
    <property type="entry name" value="PLASTIDIC GLUCOSE TRANSPORTER 4"/>
    <property type="match status" value="1"/>
</dbReference>
<dbReference type="SUPFAM" id="SSF103473">
    <property type="entry name" value="MFS general substrate transporter"/>
    <property type="match status" value="1"/>
</dbReference>
<dbReference type="Pfam" id="PF00083">
    <property type="entry name" value="Sugar_tr"/>
    <property type="match status" value="1"/>
</dbReference>
<proteinExistence type="inferred from homology"/>
<dbReference type="InterPro" id="IPR036259">
    <property type="entry name" value="MFS_trans_sf"/>
</dbReference>
<gene>
    <name evidence="8" type="ORF">BDP27DRAFT_457994</name>
</gene>
<dbReference type="InterPro" id="IPR020846">
    <property type="entry name" value="MFS_dom"/>
</dbReference>
<evidence type="ECO:0000259" key="7">
    <source>
        <dbReference type="PROSITE" id="PS50850"/>
    </source>
</evidence>
<keyword evidence="3 6" id="KW-0812">Transmembrane</keyword>
<feature type="transmembrane region" description="Helical" evidence="6">
    <location>
        <begin position="12"/>
        <end position="31"/>
    </location>
</feature>
<feature type="transmembrane region" description="Helical" evidence="6">
    <location>
        <begin position="200"/>
        <end position="220"/>
    </location>
</feature>